<evidence type="ECO:0000256" key="3">
    <source>
        <dbReference type="ARBA" id="ARBA00022553"/>
    </source>
</evidence>
<dbReference type="EMBL" id="WAEL01000014">
    <property type="protein sequence ID" value="NID13718.1"/>
    <property type="molecule type" value="Genomic_DNA"/>
</dbReference>
<dbReference type="Gene3D" id="1.10.287.130">
    <property type="match status" value="1"/>
</dbReference>
<dbReference type="GO" id="GO:0016301">
    <property type="term" value="F:kinase activity"/>
    <property type="evidence" value="ECO:0007669"/>
    <property type="project" value="UniProtKB-KW"/>
</dbReference>
<gene>
    <name evidence="6" type="ORF">F7231_26355</name>
</gene>
<dbReference type="SUPFAM" id="SSF47384">
    <property type="entry name" value="Homodimeric domain of signal transducing histidine kinase"/>
    <property type="match status" value="1"/>
</dbReference>
<evidence type="ECO:0000256" key="2">
    <source>
        <dbReference type="ARBA" id="ARBA00012438"/>
    </source>
</evidence>
<evidence type="ECO:0000256" key="1">
    <source>
        <dbReference type="ARBA" id="ARBA00000085"/>
    </source>
</evidence>
<accession>A0ABX0QPK2</accession>
<dbReference type="PROSITE" id="PS50109">
    <property type="entry name" value="HIS_KIN"/>
    <property type="match status" value="1"/>
</dbReference>
<feature type="transmembrane region" description="Helical" evidence="4">
    <location>
        <begin position="12"/>
        <end position="32"/>
    </location>
</feature>
<dbReference type="PANTHER" id="PTHR43065:SF42">
    <property type="entry name" value="TWO-COMPONENT SENSOR PPRA"/>
    <property type="match status" value="1"/>
</dbReference>
<dbReference type="InterPro" id="IPR036097">
    <property type="entry name" value="HisK_dim/P_sf"/>
</dbReference>
<dbReference type="InterPro" id="IPR004358">
    <property type="entry name" value="Sig_transdc_His_kin-like_C"/>
</dbReference>
<evidence type="ECO:0000313" key="7">
    <source>
        <dbReference type="Proteomes" id="UP000606008"/>
    </source>
</evidence>
<dbReference type="Pfam" id="PF00512">
    <property type="entry name" value="HisKA"/>
    <property type="match status" value="1"/>
</dbReference>
<keyword evidence="4" id="KW-0812">Transmembrane</keyword>
<proteinExistence type="predicted"/>
<evidence type="ECO:0000259" key="5">
    <source>
        <dbReference type="PROSITE" id="PS50109"/>
    </source>
</evidence>
<keyword evidence="7" id="KW-1185">Reference proteome</keyword>
<reference evidence="6" key="1">
    <citation type="submission" date="2024-05" db="EMBL/GenBank/DDBJ databases">
        <authorList>
            <person name="Jung D.-H."/>
        </authorList>
    </citation>
    <scope>NUCLEOTIDE SEQUENCE</scope>
    <source>
        <strain evidence="6">JA-25</strain>
    </source>
</reference>
<keyword evidence="4" id="KW-1133">Transmembrane helix</keyword>
<keyword evidence="6" id="KW-0418">Kinase</keyword>
<dbReference type="InterPro" id="IPR003594">
    <property type="entry name" value="HATPase_dom"/>
</dbReference>
<keyword evidence="4" id="KW-0472">Membrane</keyword>
<dbReference type="Pfam" id="PF02518">
    <property type="entry name" value="HATPase_c"/>
    <property type="match status" value="1"/>
</dbReference>
<dbReference type="InterPro" id="IPR003661">
    <property type="entry name" value="HisK_dim/P_dom"/>
</dbReference>
<dbReference type="Proteomes" id="UP000606008">
    <property type="component" value="Unassembled WGS sequence"/>
</dbReference>
<dbReference type="PANTHER" id="PTHR43065">
    <property type="entry name" value="SENSOR HISTIDINE KINASE"/>
    <property type="match status" value="1"/>
</dbReference>
<dbReference type="InterPro" id="IPR005467">
    <property type="entry name" value="His_kinase_dom"/>
</dbReference>
<protein>
    <recommendedName>
        <fullName evidence="2">histidine kinase</fullName>
        <ecNumber evidence="2">2.7.13.3</ecNumber>
    </recommendedName>
</protein>
<dbReference type="SMART" id="SM00388">
    <property type="entry name" value="HisKA"/>
    <property type="match status" value="1"/>
</dbReference>
<name>A0ABX0QPK2_9BACT</name>
<organism evidence="6 7">
    <name type="scientific">Fibrivirga algicola</name>
    <dbReference type="NCBI Taxonomy" id="2950420"/>
    <lineage>
        <taxon>Bacteria</taxon>
        <taxon>Pseudomonadati</taxon>
        <taxon>Bacteroidota</taxon>
        <taxon>Cytophagia</taxon>
        <taxon>Cytophagales</taxon>
        <taxon>Spirosomataceae</taxon>
        <taxon>Fibrivirga</taxon>
    </lineage>
</organism>
<dbReference type="CDD" id="cd00082">
    <property type="entry name" value="HisKA"/>
    <property type="match status" value="1"/>
</dbReference>
<keyword evidence="6" id="KW-0808">Transferase</keyword>
<dbReference type="EC" id="2.7.13.3" evidence="2"/>
<comment type="caution">
    <text evidence="6">The sequence shown here is derived from an EMBL/GenBank/DDBJ whole genome shotgun (WGS) entry which is preliminary data.</text>
</comment>
<dbReference type="SMART" id="SM00387">
    <property type="entry name" value="HATPase_c"/>
    <property type="match status" value="1"/>
</dbReference>
<dbReference type="SUPFAM" id="SSF55874">
    <property type="entry name" value="ATPase domain of HSP90 chaperone/DNA topoisomerase II/histidine kinase"/>
    <property type="match status" value="1"/>
</dbReference>
<keyword evidence="3" id="KW-0597">Phosphoprotein</keyword>
<comment type="catalytic activity">
    <reaction evidence="1">
        <text>ATP + protein L-histidine = ADP + protein N-phospho-L-histidine.</text>
        <dbReference type="EC" id="2.7.13.3"/>
    </reaction>
</comment>
<evidence type="ECO:0000256" key="4">
    <source>
        <dbReference type="SAM" id="Phobius"/>
    </source>
</evidence>
<evidence type="ECO:0000313" key="6">
    <source>
        <dbReference type="EMBL" id="NID13718.1"/>
    </source>
</evidence>
<feature type="domain" description="Histidine kinase" evidence="5">
    <location>
        <begin position="109"/>
        <end position="348"/>
    </location>
</feature>
<dbReference type="Gene3D" id="3.30.565.10">
    <property type="entry name" value="Histidine kinase-like ATPase, C-terminal domain"/>
    <property type="match status" value="1"/>
</dbReference>
<dbReference type="RefSeq" id="WP_085413066.1">
    <property type="nucleotide sequence ID" value="NZ_WAEL01000014.1"/>
</dbReference>
<sequence>MFLFDLTTEYRVIIGISAMVLLFSVFLISFVTSQRKKLQYHKELQLLNEKQQQVLQEQNMLLEQRVKERTIELSEQKEALQQSLTELKTTQTHLIQREKMASLGELTAGIAHEMQNPLNFVNNFSELSNDMLSELKEEIESNNLTGSLALTDELSQILQKINHHGVRASSIVRGMLEHSRAETGERQLTNLNTLADEYFRLAYQGVRTKNQSFTCDLVTDFAPNMGKVMVVPQNIGRVLLNLYNNAFYAVQEKQKMSAADFKPCVCVTTSRQNERITIQVRDNGMGIPDAISTKIFQPFFTTKPTGKGVGLGLSLSYDIITNEYGGELTVTTTPGEGTEFGIHLPSLA</sequence>
<dbReference type="InterPro" id="IPR036890">
    <property type="entry name" value="HATPase_C_sf"/>
</dbReference>
<dbReference type="PRINTS" id="PR00344">
    <property type="entry name" value="BCTRLSENSOR"/>
</dbReference>